<evidence type="ECO:0000313" key="3">
    <source>
        <dbReference type="Proteomes" id="UP000321386"/>
    </source>
</evidence>
<dbReference type="Gene3D" id="3.40.50.720">
    <property type="entry name" value="NAD(P)-binding Rossmann-like Domain"/>
    <property type="match status" value="1"/>
</dbReference>
<sequence>MSLRSPSWRSLLTVVRMRVAVAGGHGKVARHLSRVLAARGDVPIALIRSLNQVDDVTSDGAEAVVLDLERCNVADVAGAITGAEAVVFAAGAGPGSGAGRKDSVDRAAAALLAEAAEQAGVSRYVLISSMGVDTEPPAGTDDVFAAYLRAKAASERDLRERDLDWTILRPGRLTDDEPTGQVLLEESVPRGAVPRQDVAAVVASLLEQPATAGLTLELVSGVVPVDAAVVAATERTD</sequence>
<dbReference type="Pfam" id="PF13460">
    <property type="entry name" value="NAD_binding_10"/>
    <property type="match status" value="1"/>
</dbReference>
<dbReference type="PANTHER" id="PTHR15020:SF50">
    <property type="entry name" value="UPF0659 PROTEIN YMR090W"/>
    <property type="match status" value="1"/>
</dbReference>
<dbReference type="EMBL" id="BJUA01000009">
    <property type="protein sequence ID" value="GEK18379.1"/>
    <property type="molecule type" value="Genomic_DNA"/>
</dbReference>
<accession>A0A510UV16</accession>
<dbReference type="InterPro" id="IPR036291">
    <property type="entry name" value="NAD(P)-bd_dom_sf"/>
</dbReference>
<protein>
    <submittedName>
        <fullName evidence="2">NAD-dependent dehydratase</fullName>
    </submittedName>
</protein>
<evidence type="ECO:0000313" key="2">
    <source>
        <dbReference type="EMBL" id="GEK18379.1"/>
    </source>
</evidence>
<dbReference type="SUPFAM" id="SSF51735">
    <property type="entry name" value="NAD(P)-binding Rossmann-fold domains"/>
    <property type="match status" value="1"/>
</dbReference>
<evidence type="ECO:0000259" key="1">
    <source>
        <dbReference type="Pfam" id="PF13460"/>
    </source>
</evidence>
<organism evidence="2 3">
    <name type="scientific">Cellulomonas persica</name>
    <dbReference type="NCBI Taxonomy" id="76861"/>
    <lineage>
        <taxon>Bacteria</taxon>
        <taxon>Bacillati</taxon>
        <taxon>Actinomycetota</taxon>
        <taxon>Actinomycetes</taxon>
        <taxon>Micrococcales</taxon>
        <taxon>Cellulomonadaceae</taxon>
        <taxon>Cellulomonas</taxon>
    </lineage>
</organism>
<reference evidence="2 3" key="1">
    <citation type="submission" date="2019-07" db="EMBL/GenBank/DDBJ databases">
        <title>Whole genome shotgun sequence of Cellulomonas persica NBRC 101101.</title>
        <authorList>
            <person name="Hosoyama A."/>
            <person name="Uohara A."/>
            <person name="Ohji S."/>
            <person name="Ichikawa N."/>
        </authorList>
    </citation>
    <scope>NUCLEOTIDE SEQUENCE [LARGE SCALE GENOMIC DNA]</scope>
    <source>
        <strain evidence="2 3">NBRC 101101</strain>
    </source>
</reference>
<dbReference type="InterPro" id="IPR016040">
    <property type="entry name" value="NAD(P)-bd_dom"/>
</dbReference>
<dbReference type="AlphaFoldDB" id="A0A510UV16"/>
<proteinExistence type="predicted"/>
<comment type="caution">
    <text evidence="2">The sequence shown here is derived from an EMBL/GenBank/DDBJ whole genome shotgun (WGS) entry which is preliminary data.</text>
</comment>
<name>A0A510UV16_9CELL</name>
<gene>
    <name evidence="2" type="ORF">CPE01_21120</name>
</gene>
<dbReference type="PANTHER" id="PTHR15020">
    <property type="entry name" value="FLAVIN REDUCTASE-RELATED"/>
    <property type="match status" value="1"/>
</dbReference>
<keyword evidence="3" id="KW-1185">Reference proteome</keyword>
<dbReference type="Proteomes" id="UP000321386">
    <property type="component" value="Unassembled WGS sequence"/>
</dbReference>
<feature type="domain" description="NAD(P)-binding" evidence="1">
    <location>
        <begin position="23"/>
        <end position="209"/>
    </location>
</feature>